<dbReference type="SMART" id="SM00382">
    <property type="entry name" value="AAA"/>
    <property type="match status" value="1"/>
</dbReference>
<accession>A0ABR3P7C5</accession>
<gene>
    <name evidence="2" type="ORF">AAFC00_002427</name>
</gene>
<dbReference type="Gene3D" id="3.40.50.300">
    <property type="entry name" value="P-loop containing nucleotide triphosphate hydrolases"/>
    <property type="match status" value="1"/>
</dbReference>
<proteinExistence type="predicted"/>
<evidence type="ECO:0000313" key="3">
    <source>
        <dbReference type="Proteomes" id="UP001562354"/>
    </source>
</evidence>
<evidence type="ECO:0000313" key="2">
    <source>
        <dbReference type="EMBL" id="KAL1301972.1"/>
    </source>
</evidence>
<dbReference type="RefSeq" id="XP_069198248.1">
    <property type="nucleotide sequence ID" value="XM_069341739.1"/>
</dbReference>
<keyword evidence="3" id="KW-1185">Reference proteome</keyword>
<dbReference type="InterPro" id="IPR050168">
    <property type="entry name" value="AAA_ATPase_domain"/>
</dbReference>
<evidence type="ECO:0000259" key="1">
    <source>
        <dbReference type="SMART" id="SM00382"/>
    </source>
</evidence>
<comment type="caution">
    <text evidence="2">The sequence shown here is derived from an EMBL/GenBank/DDBJ whole genome shotgun (WGS) entry which is preliminary data.</text>
</comment>
<dbReference type="GeneID" id="95976129"/>
<dbReference type="EMBL" id="JBFMKM010000012">
    <property type="protein sequence ID" value="KAL1301972.1"/>
    <property type="molecule type" value="Genomic_DNA"/>
</dbReference>
<dbReference type="PANTHER" id="PTHR23077">
    <property type="entry name" value="AAA-FAMILY ATPASE"/>
    <property type="match status" value="1"/>
</dbReference>
<sequence>MTGATSARLSSAPAHQNEAATAYFEHSSAPRVNTDIVVTEALRREYPQLHLTVTPRGTCDILAFAAAGHAAAAPIDQEQDRLTWLSYRPPVRRLNGENDGLAEYVHFGKFMVEWENKEFVLYIAEGRDGMSAYPSVTNQYILSSSSKATERLLLEAGRWSMALHDEVWVFDQGMWQKSHELWESVQAAEWENVILNEDMKKSLIRDVDNFFNSRETYKKLKVPWKRGVIYYGPPGNGKTISIKAMMHALYKRKDPIPTLYVKTLSSFAGPEYALRQIFGQARRFAPCYLIFEDLDSLITPNVRSYFLNEVDGLKNNDGILMVGSTNHLDQLDPGIAKRPSRFDRKYYFPDPNKDERYAYAKFWQTKLSDNEDIEFPDEICEGMSKITDGFSFAYMQEAFIAALLALAVHDTESMSSGDKRHSNEDVSMPSHKELPSALIFTRADGTSEEQWNAGTRAIQSQSVGYEVISQADSNQPIATAYEPTLQGLKTFCELVRDMKIIDQTPKSIRGNVYLEGGGESRLERFPLWVELKKQVQILKEEMDRNDTAGHA</sequence>
<dbReference type="InterPro" id="IPR003593">
    <property type="entry name" value="AAA+_ATPase"/>
</dbReference>
<organism evidence="2 3">
    <name type="scientific">Neodothiora populina</name>
    <dbReference type="NCBI Taxonomy" id="2781224"/>
    <lineage>
        <taxon>Eukaryota</taxon>
        <taxon>Fungi</taxon>
        <taxon>Dikarya</taxon>
        <taxon>Ascomycota</taxon>
        <taxon>Pezizomycotina</taxon>
        <taxon>Dothideomycetes</taxon>
        <taxon>Dothideomycetidae</taxon>
        <taxon>Dothideales</taxon>
        <taxon>Dothioraceae</taxon>
        <taxon>Neodothiora</taxon>
    </lineage>
</organism>
<name>A0ABR3P7C5_9PEZI</name>
<dbReference type="InterPro" id="IPR003959">
    <property type="entry name" value="ATPase_AAA_core"/>
</dbReference>
<protein>
    <recommendedName>
        <fullName evidence="1">AAA+ ATPase domain-containing protein</fullName>
    </recommendedName>
</protein>
<feature type="domain" description="AAA+ ATPase" evidence="1">
    <location>
        <begin position="225"/>
        <end position="352"/>
    </location>
</feature>
<dbReference type="InterPro" id="IPR027417">
    <property type="entry name" value="P-loop_NTPase"/>
</dbReference>
<dbReference type="SUPFAM" id="SSF52540">
    <property type="entry name" value="P-loop containing nucleoside triphosphate hydrolases"/>
    <property type="match status" value="1"/>
</dbReference>
<dbReference type="Pfam" id="PF00004">
    <property type="entry name" value="AAA"/>
    <property type="match status" value="1"/>
</dbReference>
<dbReference type="Proteomes" id="UP001562354">
    <property type="component" value="Unassembled WGS sequence"/>
</dbReference>
<reference evidence="2 3" key="1">
    <citation type="submission" date="2024-07" db="EMBL/GenBank/DDBJ databases">
        <title>Draft sequence of the Neodothiora populina.</title>
        <authorList>
            <person name="Drown D.D."/>
            <person name="Schuette U.S."/>
            <person name="Buechlein A.B."/>
            <person name="Rusch D.R."/>
            <person name="Winton L.W."/>
            <person name="Adams G.A."/>
        </authorList>
    </citation>
    <scope>NUCLEOTIDE SEQUENCE [LARGE SCALE GENOMIC DNA]</scope>
    <source>
        <strain evidence="2 3">CPC 39397</strain>
    </source>
</reference>
<dbReference type="CDD" id="cd19481">
    <property type="entry name" value="RecA-like_protease"/>
    <property type="match status" value="1"/>
</dbReference>
<dbReference type="PANTHER" id="PTHR23077:SF132">
    <property type="entry name" value="ATP-DEPENDENT ZN PROTEASE"/>
    <property type="match status" value="1"/>
</dbReference>